<evidence type="ECO:0000313" key="2">
    <source>
        <dbReference type="EMBL" id="KAL0902590.1"/>
    </source>
</evidence>
<comment type="caution">
    <text evidence="2">The sequence shown here is derived from an EMBL/GenBank/DDBJ whole genome shotgun (WGS) entry which is preliminary data.</text>
</comment>
<sequence>MENIINLQKELQKAIEKAITNYKKSPKDRITPEYLETRLENLDRDWQSFYTNHSKLYQTWKFDEISSSSYTIDEVYDHTEDTYIFFKSTMKAELNRLLILRTDRSASVKGTNSGESKSNSSFVKLPKISIPTFSGNYSEWPTFRDLFVSLVDKNSSLDNVQKLHYLKGQLSGEAEQLIRHTPITADNYDQCWDLLVKRYNNKRYLANCILKKLFSQKRLNFESASGLKELLDNTSECLSSLNNLGVQVSTWDIIIIHIVTFRLDDESRKQWELHIAGVDSDTLPTLDQLKDFLENRFRALEFVDTTKCQHNVNQTNPKAFLATNNGSSIRCEFCREVHKLCFCKKFAKQDYESRREFVVKNRMCFNCLGGNHTVYECKSKNTCKICKKHHHSLLHNSEPSRNEETLPQSPDKDSSTPTGSEIVSCLSAGGRDQPKQILLPTALVNVESRTGDFQGVRALIDQGSQACFITESTVQRLGLKKKPGHGTVSGLGEDNSVNTKGEVNITVQSTIDSSFKIPIKALVLDKITSYLPETETRPIDWKDLKNLPLADRKFNTSSKIDLLIGAEVYSYIIKEGVKKSPSGSLIAQNTTLGWIISGIADTADLKNHRYFQAKNNATVLHSRFKDKLNNKNKAERTYSQNKNNNVKNFSRRPYVEQPRDYLFGKTNRREQTNC</sequence>
<accession>A0ABR3IND3</accession>
<dbReference type="Gene3D" id="2.40.70.10">
    <property type="entry name" value="Acid Proteases"/>
    <property type="match status" value="1"/>
</dbReference>
<name>A0ABR3IND3_LOXSC</name>
<feature type="compositionally biased region" description="Basic and acidic residues" evidence="1">
    <location>
        <begin position="398"/>
        <end position="414"/>
    </location>
</feature>
<evidence type="ECO:0008006" key="4">
    <source>
        <dbReference type="Google" id="ProtNLM"/>
    </source>
</evidence>
<dbReference type="EMBL" id="JBEUOH010000001">
    <property type="protein sequence ID" value="KAL0902590.1"/>
    <property type="molecule type" value="Genomic_DNA"/>
</dbReference>
<keyword evidence="3" id="KW-1185">Reference proteome</keyword>
<gene>
    <name evidence="2" type="ORF">ABMA27_000426</name>
</gene>
<reference evidence="2 3" key="1">
    <citation type="submission" date="2024-06" db="EMBL/GenBank/DDBJ databases">
        <title>A chromosome-level genome assembly of beet webworm, Loxostege sticticalis.</title>
        <authorList>
            <person name="Zhang Y."/>
        </authorList>
    </citation>
    <scope>NUCLEOTIDE SEQUENCE [LARGE SCALE GENOMIC DNA]</scope>
    <source>
        <strain evidence="2">AQ026</strain>
        <tissue evidence="2">Whole body</tissue>
    </source>
</reference>
<dbReference type="CDD" id="cd00303">
    <property type="entry name" value="retropepsin_like"/>
    <property type="match status" value="1"/>
</dbReference>
<protein>
    <recommendedName>
        <fullName evidence="4">Peptidase aspartic putative domain-containing protein</fullName>
    </recommendedName>
</protein>
<dbReference type="InterPro" id="IPR021109">
    <property type="entry name" value="Peptidase_aspartic_dom_sf"/>
</dbReference>
<evidence type="ECO:0000313" key="3">
    <source>
        <dbReference type="Proteomes" id="UP001549920"/>
    </source>
</evidence>
<dbReference type="Pfam" id="PF03564">
    <property type="entry name" value="DUF1759"/>
    <property type="match status" value="1"/>
</dbReference>
<proteinExistence type="predicted"/>
<dbReference type="PANTHER" id="PTHR47331">
    <property type="entry name" value="PHD-TYPE DOMAIN-CONTAINING PROTEIN"/>
    <property type="match status" value="1"/>
</dbReference>
<dbReference type="InterPro" id="IPR005312">
    <property type="entry name" value="DUF1759"/>
</dbReference>
<evidence type="ECO:0000256" key="1">
    <source>
        <dbReference type="SAM" id="MobiDB-lite"/>
    </source>
</evidence>
<organism evidence="2 3">
    <name type="scientific">Loxostege sticticalis</name>
    <name type="common">Beet webworm moth</name>
    <dbReference type="NCBI Taxonomy" id="481309"/>
    <lineage>
        <taxon>Eukaryota</taxon>
        <taxon>Metazoa</taxon>
        <taxon>Ecdysozoa</taxon>
        <taxon>Arthropoda</taxon>
        <taxon>Hexapoda</taxon>
        <taxon>Insecta</taxon>
        <taxon>Pterygota</taxon>
        <taxon>Neoptera</taxon>
        <taxon>Endopterygota</taxon>
        <taxon>Lepidoptera</taxon>
        <taxon>Glossata</taxon>
        <taxon>Ditrysia</taxon>
        <taxon>Pyraloidea</taxon>
        <taxon>Crambidae</taxon>
        <taxon>Pyraustinae</taxon>
        <taxon>Loxostege</taxon>
    </lineage>
</organism>
<dbReference type="Proteomes" id="UP001549920">
    <property type="component" value="Unassembled WGS sequence"/>
</dbReference>
<feature type="region of interest" description="Disordered" evidence="1">
    <location>
        <begin position="394"/>
        <end position="427"/>
    </location>
</feature>
<dbReference type="PANTHER" id="PTHR47331:SF5">
    <property type="entry name" value="RIBONUCLEASE H"/>
    <property type="match status" value="1"/>
</dbReference>